<dbReference type="RefSeq" id="WP_038491996.1">
    <property type="nucleotide sequence ID" value="NZ_CP009962.1"/>
</dbReference>
<feature type="transmembrane region" description="Helical" evidence="1">
    <location>
        <begin position="80"/>
        <end position="102"/>
    </location>
</feature>
<keyword evidence="1" id="KW-0812">Transmembrane</keyword>
<dbReference type="STRING" id="279058.LT85_3826"/>
<keyword evidence="3" id="KW-1185">Reference proteome</keyword>
<dbReference type="HOGENOM" id="CLU_136127_2_1_4"/>
<accession>A0A0A1FH75</accession>
<keyword evidence="1" id="KW-0472">Membrane</keyword>
<sequence length="118" mass="11969">MADPSTTTLITTTAAGIGLTTLFPGIDGNALIGAFAGATLVAISSKNLPVLQRLAYMAISLTIGYLAAPEVINNTPLKQSGVAAFVASAAAIALTLHGIELIKTIELPAWLRKGGGHD</sequence>
<protein>
    <submittedName>
        <fullName evidence="2">Phage-related protein</fullName>
    </submittedName>
</protein>
<dbReference type="OrthoDB" id="7067196at2"/>
<dbReference type="EMBL" id="CP009962">
    <property type="protein sequence ID" value="AIY42984.1"/>
    <property type="molecule type" value="Genomic_DNA"/>
</dbReference>
<feature type="transmembrane region" description="Helical" evidence="1">
    <location>
        <begin position="22"/>
        <end position="43"/>
    </location>
</feature>
<dbReference type="Pfam" id="PF16931">
    <property type="entry name" value="Phage_holin_8"/>
    <property type="match status" value="1"/>
</dbReference>
<gene>
    <name evidence="2" type="ORF">LT85_3826</name>
</gene>
<organism evidence="2 3">
    <name type="scientific">Collimonas arenae</name>
    <dbReference type="NCBI Taxonomy" id="279058"/>
    <lineage>
        <taxon>Bacteria</taxon>
        <taxon>Pseudomonadati</taxon>
        <taxon>Pseudomonadota</taxon>
        <taxon>Betaproteobacteria</taxon>
        <taxon>Burkholderiales</taxon>
        <taxon>Oxalobacteraceae</taxon>
        <taxon>Collimonas</taxon>
    </lineage>
</organism>
<dbReference type="AlphaFoldDB" id="A0A0A1FH75"/>
<dbReference type="KEGG" id="care:LT85_3826"/>
<evidence type="ECO:0000313" key="2">
    <source>
        <dbReference type="EMBL" id="AIY42984.1"/>
    </source>
</evidence>
<proteinExistence type="predicted"/>
<keyword evidence="1" id="KW-1133">Transmembrane helix</keyword>
<evidence type="ECO:0000313" key="3">
    <source>
        <dbReference type="Proteomes" id="UP000030302"/>
    </source>
</evidence>
<dbReference type="InterPro" id="IPR032637">
    <property type="entry name" value="Phage_holin-like"/>
</dbReference>
<dbReference type="Proteomes" id="UP000030302">
    <property type="component" value="Chromosome"/>
</dbReference>
<evidence type="ECO:0000256" key="1">
    <source>
        <dbReference type="SAM" id="Phobius"/>
    </source>
</evidence>
<reference evidence="3" key="1">
    <citation type="journal article" date="2014" name="Soil Biol. Biochem.">
        <title>Structure and function of bacterial communities in ageing soils: Insights from the Mendocino ecological staircase.</title>
        <authorList>
            <person name="Uroz S."/>
            <person name="Tech J.J."/>
            <person name="Sawaya N.A."/>
            <person name="Frey-Klett P."/>
            <person name="Leveau J.H.J."/>
        </authorList>
    </citation>
    <scope>NUCLEOTIDE SEQUENCE [LARGE SCALE GENOMIC DNA]</scope>
    <source>
        <strain evidence="3">Cal35</strain>
    </source>
</reference>
<feature type="transmembrane region" description="Helical" evidence="1">
    <location>
        <begin position="50"/>
        <end position="68"/>
    </location>
</feature>
<name>A0A0A1FH75_9BURK</name>